<dbReference type="PANTHER" id="PTHR42939">
    <property type="entry name" value="ABC TRANSPORTER ATP-BINDING PROTEIN ALBC-RELATED"/>
    <property type="match status" value="1"/>
</dbReference>
<dbReference type="SMART" id="SM00382">
    <property type="entry name" value="AAA"/>
    <property type="match status" value="1"/>
</dbReference>
<dbReference type="GO" id="GO:0005524">
    <property type="term" value="F:ATP binding"/>
    <property type="evidence" value="ECO:0007669"/>
    <property type="project" value="UniProtKB-KW"/>
</dbReference>
<evidence type="ECO:0000256" key="2">
    <source>
        <dbReference type="ARBA" id="ARBA00022741"/>
    </source>
</evidence>
<dbReference type="InterPro" id="IPR003439">
    <property type="entry name" value="ABC_transporter-like_ATP-bd"/>
</dbReference>
<evidence type="ECO:0000259" key="4">
    <source>
        <dbReference type="PROSITE" id="PS50893"/>
    </source>
</evidence>
<dbReference type="Proteomes" id="UP000285961">
    <property type="component" value="Unassembled WGS sequence"/>
</dbReference>
<dbReference type="PANTHER" id="PTHR42939:SF3">
    <property type="entry name" value="ABC TRANSPORTER ATP-BINDING COMPONENT"/>
    <property type="match status" value="1"/>
</dbReference>
<proteinExistence type="predicted"/>
<dbReference type="PROSITE" id="PS50893">
    <property type="entry name" value="ABC_TRANSPORTER_2"/>
    <property type="match status" value="1"/>
</dbReference>
<dbReference type="SUPFAM" id="SSF52540">
    <property type="entry name" value="P-loop containing nucleoside triphosphate hydrolases"/>
    <property type="match status" value="1"/>
</dbReference>
<dbReference type="AlphaFoldDB" id="A0A419ERG9"/>
<dbReference type="InterPro" id="IPR027417">
    <property type="entry name" value="P-loop_NTPase"/>
</dbReference>
<dbReference type="Pfam" id="PF00005">
    <property type="entry name" value="ABC_tran"/>
    <property type="match status" value="1"/>
</dbReference>
<evidence type="ECO:0000313" key="6">
    <source>
        <dbReference type="Proteomes" id="UP000285961"/>
    </source>
</evidence>
<dbReference type="CDD" id="cd03230">
    <property type="entry name" value="ABC_DR_subfamily_A"/>
    <property type="match status" value="1"/>
</dbReference>
<keyword evidence="2" id="KW-0547">Nucleotide-binding</keyword>
<evidence type="ECO:0000256" key="1">
    <source>
        <dbReference type="ARBA" id="ARBA00022448"/>
    </source>
</evidence>
<keyword evidence="1" id="KW-0813">Transport</keyword>
<name>A0A419ERG9_9BACT</name>
<accession>A0A419ERG9</accession>
<evidence type="ECO:0000256" key="3">
    <source>
        <dbReference type="ARBA" id="ARBA00022840"/>
    </source>
</evidence>
<gene>
    <name evidence="5" type="ORF">C4532_16775</name>
</gene>
<reference evidence="5 6" key="1">
    <citation type="journal article" date="2017" name="ISME J.">
        <title>Energy and carbon metabolisms in a deep terrestrial subsurface fluid microbial community.</title>
        <authorList>
            <person name="Momper L."/>
            <person name="Jungbluth S.P."/>
            <person name="Lee M.D."/>
            <person name="Amend J.P."/>
        </authorList>
    </citation>
    <scope>NUCLEOTIDE SEQUENCE [LARGE SCALE GENOMIC DNA]</scope>
    <source>
        <strain evidence="5">SURF_17</strain>
    </source>
</reference>
<protein>
    <submittedName>
        <fullName evidence="5">ABC transporter ATP-binding protein</fullName>
    </submittedName>
</protein>
<dbReference type="InterPro" id="IPR051782">
    <property type="entry name" value="ABC_Transporter_VariousFunc"/>
</dbReference>
<comment type="caution">
    <text evidence="5">The sequence shown here is derived from an EMBL/GenBank/DDBJ whole genome shotgun (WGS) entry which is preliminary data.</text>
</comment>
<dbReference type="Gene3D" id="3.40.50.300">
    <property type="entry name" value="P-loop containing nucleotide triphosphate hydrolases"/>
    <property type="match status" value="1"/>
</dbReference>
<dbReference type="EMBL" id="QZKI01000121">
    <property type="protein sequence ID" value="RJP65881.1"/>
    <property type="molecule type" value="Genomic_DNA"/>
</dbReference>
<feature type="domain" description="ABC transporter" evidence="4">
    <location>
        <begin position="6"/>
        <end position="232"/>
    </location>
</feature>
<dbReference type="InterPro" id="IPR003593">
    <property type="entry name" value="AAA+_ATPase"/>
</dbReference>
<keyword evidence="3 5" id="KW-0067">ATP-binding</keyword>
<sequence>MNAFAIETNKLTKRFGSVFAVNELDLQVRVGSVFGFLGRNGAGKTTTIKTLLGLIKPTSGSVHVLGMDPIKDGIEVKQRVGYVAENQKMYDWMKVKEIIRFTSGFYRDWDAAIAADFCKRFELNPSAKVGSLSKGQQMRLALMLALSSRPQLLILDDPTMGLDPITRKEFLNDIVMALQEEGRTVFFSTHILSELERVADTVAIIDRGKLKVAGEIDLLKTTVKSVRLTFENSPPNDILIDGLLRVQSDGRDCLLTLTDFSEDKLGQLKQRYQPMRAEVCNLSLDEIFAEYVLSR</sequence>
<organism evidence="5 6">
    <name type="scientific">Candidatus Abyssobacteria bacterium SURF_17</name>
    <dbReference type="NCBI Taxonomy" id="2093361"/>
    <lineage>
        <taxon>Bacteria</taxon>
        <taxon>Pseudomonadati</taxon>
        <taxon>Candidatus Hydrogenedentota</taxon>
        <taxon>Candidatus Abyssobacteria</taxon>
    </lineage>
</organism>
<evidence type="ECO:0000313" key="5">
    <source>
        <dbReference type="EMBL" id="RJP65881.1"/>
    </source>
</evidence>
<dbReference type="GO" id="GO:0016887">
    <property type="term" value="F:ATP hydrolysis activity"/>
    <property type="evidence" value="ECO:0007669"/>
    <property type="project" value="InterPro"/>
</dbReference>